<dbReference type="Pfam" id="PF04082">
    <property type="entry name" value="Fungal_trans"/>
    <property type="match status" value="1"/>
</dbReference>
<dbReference type="CDD" id="cd12148">
    <property type="entry name" value="fungal_TF_MHR"/>
    <property type="match status" value="1"/>
</dbReference>
<comment type="subcellular location">
    <subcellularLocation>
        <location evidence="1">Nucleus</location>
    </subcellularLocation>
</comment>
<keyword evidence="3" id="KW-0805">Transcription regulation</keyword>
<dbReference type="InterPro" id="IPR001138">
    <property type="entry name" value="Zn2Cys6_DnaBD"/>
</dbReference>
<evidence type="ECO:0000256" key="4">
    <source>
        <dbReference type="ARBA" id="ARBA00023163"/>
    </source>
</evidence>
<sequence>MSASSSPASSPIQGAAKSAKACVCCQIKKKGCDKMLPSCGRCLQASHDCLHEEDLLNASGSVRAALRGRQIRSPIPPSLFEAINSAKDIDSFALTTVMDILDDRRGVERAVASYFGGVNTWFTIIEQANFEKQLAETLQKPSAEICVLALCMSMIARPPDPNPVSGVGDASYHTTKALLGLVQSNVPMSTELLQAELLVAMYEFSHGNPQQAYLTLGRCVQMTRAFEWHDKRFWGGGRHPRELKLCSILWWAIVYVDCLLNAGYEDQKLPMHTTSLGLDFVIPFPEAFDQYLSGNLLLHFDAQGKLVRDAHISQIGGMILPEANSAWYLSSVLQHLSNPSALSTADLSTAITQHTTDLVSGTWINVDRNAAVGTNFIALMKLNQPSLFSIGSLPVSDLNNTRPVDTIRNLVTLIQQAAEDAAKSEARLSAGAMAPCWAFAMYYASLLLISHGDGVLQDTDWLLKVEHFKTLLKIFSKRWRIAEIYFESVNIALNDRLTRYSM</sequence>
<dbReference type="PANTHER" id="PTHR47338">
    <property type="entry name" value="ZN(II)2CYS6 TRANSCRIPTION FACTOR (EUROFUNG)-RELATED"/>
    <property type="match status" value="1"/>
</dbReference>
<keyword evidence="8" id="KW-1185">Reference proteome</keyword>
<evidence type="ECO:0000313" key="8">
    <source>
        <dbReference type="Proteomes" id="UP001628179"/>
    </source>
</evidence>
<dbReference type="CDD" id="cd00067">
    <property type="entry name" value="GAL4"/>
    <property type="match status" value="1"/>
</dbReference>
<dbReference type="Proteomes" id="UP001628179">
    <property type="component" value="Unassembled WGS sequence"/>
</dbReference>
<dbReference type="GeneID" id="98171170"/>
<dbReference type="PROSITE" id="PS50048">
    <property type="entry name" value="ZN2_CY6_FUNGAL_2"/>
    <property type="match status" value="1"/>
</dbReference>
<dbReference type="InterPro" id="IPR036864">
    <property type="entry name" value="Zn2-C6_fun-type_DNA-bd_sf"/>
</dbReference>
<organism evidence="7 8">
    <name type="scientific">Madurella fahalii</name>
    <dbReference type="NCBI Taxonomy" id="1157608"/>
    <lineage>
        <taxon>Eukaryota</taxon>
        <taxon>Fungi</taxon>
        <taxon>Dikarya</taxon>
        <taxon>Ascomycota</taxon>
        <taxon>Pezizomycotina</taxon>
        <taxon>Sordariomycetes</taxon>
        <taxon>Sordariomycetidae</taxon>
        <taxon>Sordariales</taxon>
        <taxon>Sordariales incertae sedis</taxon>
        <taxon>Madurella</taxon>
    </lineage>
</organism>
<dbReference type="EMBL" id="BAAFSV010000001">
    <property type="protein sequence ID" value="GAB1310215.1"/>
    <property type="molecule type" value="Genomic_DNA"/>
</dbReference>
<evidence type="ECO:0000313" key="7">
    <source>
        <dbReference type="EMBL" id="GAB1310215.1"/>
    </source>
</evidence>
<feature type="domain" description="Zn(2)-C6 fungal-type" evidence="6">
    <location>
        <begin position="21"/>
        <end position="51"/>
    </location>
</feature>
<keyword evidence="2" id="KW-0479">Metal-binding</keyword>
<dbReference type="InterPro" id="IPR007219">
    <property type="entry name" value="XnlR_reg_dom"/>
</dbReference>
<keyword evidence="4" id="KW-0804">Transcription</keyword>
<gene>
    <name evidence="7" type="ORF">MFIFM68171_00425</name>
</gene>
<evidence type="ECO:0000256" key="2">
    <source>
        <dbReference type="ARBA" id="ARBA00022723"/>
    </source>
</evidence>
<name>A0ABQ0FY13_9PEZI</name>
<proteinExistence type="predicted"/>
<evidence type="ECO:0000259" key="6">
    <source>
        <dbReference type="PROSITE" id="PS50048"/>
    </source>
</evidence>
<protein>
    <submittedName>
        <fullName evidence="7">Oleate activated transcription factor 3</fullName>
    </submittedName>
</protein>
<comment type="caution">
    <text evidence="7">The sequence shown here is derived from an EMBL/GenBank/DDBJ whole genome shotgun (WGS) entry which is preliminary data.</text>
</comment>
<dbReference type="InterPro" id="IPR050815">
    <property type="entry name" value="TF_fung"/>
</dbReference>
<dbReference type="SMART" id="SM00066">
    <property type="entry name" value="GAL4"/>
    <property type="match status" value="1"/>
</dbReference>
<evidence type="ECO:0000256" key="5">
    <source>
        <dbReference type="ARBA" id="ARBA00023242"/>
    </source>
</evidence>
<dbReference type="SUPFAM" id="SSF57701">
    <property type="entry name" value="Zn2/Cys6 DNA-binding domain"/>
    <property type="match status" value="1"/>
</dbReference>
<dbReference type="PANTHER" id="PTHR47338:SF20">
    <property type="entry name" value="ZN(II)2CYS6 TRANSCRIPTION FACTOR (EUROFUNG)"/>
    <property type="match status" value="1"/>
</dbReference>
<evidence type="ECO:0000256" key="3">
    <source>
        <dbReference type="ARBA" id="ARBA00023015"/>
    </source>
</evidence>
<keyword evidence="5" id="KW-0539">Nucleus</keyword>
<evidence type="ECO:0000256" key="1">
    <source>
        <dbReference type="ARBA" id="ARBA00004123"/>
    </source>
</evidence>
<reference evidence="7 8" key="1">
    <citation type="submission" date="2024-09" db="EMBL/GenBank/DDBJ databases">
        <title>Itraconazole resistance in Madurella fahalii resulting from another homologue of gene encoding cytochrome P450 14-alpha sterol demethylase (CYP51).</title>
        <authorList>
            <person name="Yoshioka I."/>
            <person name="Fahal A.H."/>
            <person name="Kaneko S."/>
            <person name="Yaguchi T."/>
        </authorList>
    </citation>
    <scope>NUCLEOTIDE SEQUENCE [LARGE SCALE GENOMIC DNA]</scope>
    <source>
        <strain evidence="7 8">IFM 68171</strain>
    </source>
</reference>
<accession>A0ABQ0FY13</accession>
<dbReference type="RefSeq" id="XP_070911948.1">
    <property type="nucleotide sequence ID" value="XM_071055847.1"/>
</dbReference>